<proteinExistence type="predicted"/>
<feature type="compositionally biased region" description="Low complexity" evidence="7">
    <location>
        <begin position="649"/>
        <end position="673"/>
    </location>
</feature>
<feature type="region of interest" description="Disordered" evidence="7">
    <location>
        <begin position="470"/>
        <end position="490"/>
    </location>
</feature>
<dbReference type="InterPro" id="IPR031847">
    <property type="entry name" value="PDLI1-4/Zasp-like_mid"/>
</dbReference>
<dbReference type="GO" id="GO:0030036">
    <property type="term" value="P:actin cytoskeleton organization"/>
    <property type="evidence" value="ECO:0007669"/>
    <property type="project" value="TreeGrafter"/>
</dbReference>
<dbReference type="CDD" id="cd23068">
    <property type="entry name" value="PDZ_ZASP52-like"/>
    <property type="match status" value="1"/>
</dbReference>
<organism evidence="10 11">
    <name type="scientific">Drosophila mauritiana</name>
    <name type="common">Fruit fly</name>
    <dbReference type="NCBI Taxonomy" id="7226"/>
    <lineage>
        <taxon>Eukaryota</taxon>
        <taxon>Metazoa</taxon>
        <taxon>Ecdysozoa</taxon>
        <taxon>Arthropoda</taxon>
        <taxon>Hexapoda</taxon>
        <taxon>Insecta</taxon>
        <taxon>Pterygota</taxon>
        <taxon>Neoptera</taxon>
        <taxon>Endopterygota</taxon>
        <taxon>Diptera</taxon>
        <taxon>Brachycera</taxon>
        <taxon>Muscomorpha</taxon>
        <taxon>Ephydroidea</taxon>
        <taxon>Drosophilidae</taxon>
        <taxon>Drosophila</taxon>
        <taxon>Sophophora</taxon>
    </lineage>
</organism>
<feature type="domain" description="LIM zinc-binding" evidence="8">
    <location>
        <begin position="836"/>
        <end position="895"/>
    </location>
</feature>
<dbReference type="FunFam" id="2.10.110.10:FF:000067">
    <property type="entry name" value="Uncharacterized protein, isoform Z"/>
    <property type="match status" value="1"/>
</dbReference>
<dbReference type="CDD" id="cd09360">
    <property type="entry name" value="LIM_ALP_like"/>
    <property type="match status" value="1"/>
</dbReference>
<dbReference type="PANTHER" id="PTHR24214">
    <property type="entry name" value="PDZ AND LIM DOMAIN PROTEIN ZASP"/>
    <property type="match status" value="1"/>
</dbReference>
<dbReference type="FunFam" id="2.10.110.10:FF:000060">
    <property type="entry name" value="Uncharacterized protein, isoform Z"/>
    <property type="match status" value="1"/>
</dbReference>
<gene>
    <name evidence="11" type="primary">LOC117138193</name>
</gene>
<evidence type="ECO:0000259" key="8">
    <source>
        <dbReference type="PROSITE" id="PS50023"/>
    </source>
</evidence>
<feature type="region of interest" description="Disordered" evidence="7">
    <location>
        <begin position="512"/>
        <end position="533"/>
    </location>
</feature>
<dbReference type="Pfam" id="PF00412">
    <property type="entry name" value="LIM"/>
    <property type="match status" value="4"/>
</dbReference>
<evidence type="ECO:0000313" key="11">
    <source>
        <dbReference type="RefSeq" id="XP_033156005.1"/>
    </source>
</evidence>
<dbReference type="SMART" id="SM00228">
    <property type="entry name" value="PDZ"/>
    <property type="match status" value="1"/>
</dbReference>
<evidence type="ECO:0000256" key="7">
    <source>
        <dbReference type="SAM" id="MobiDB-lite"/>
    </source>
</evidence>
<evidence type="ECO:0000256" key="6">
    <source>
        <dbReference type="PROSITE-ProRule" id="PRU00125"/>
    </source>
</evidence>
<dbReference type="GO" id="GO:0031941">
    <property type="term" value="C:filamentous actin"/>
    <property type="evidence" value="ECO:0007669"/>
    <property type="project" value="TreeGrafter"/>
</dbReference>
<dbReference type="SMART" id="SM00735">
    <property type="entry name" value="ZM"/>
    <property type="match status" value="1"/>
</dbReference>
<dbReference type="PANTHER" id="PTHR24214:SF38">
    <property type="entry name" value="PDZ AND LIM DOMAIN PROTEIN ZASP-RELATED"/>
    <property type="match status" value="1"/>
</dbReference>
<evidence type="ECO:0000256" key="3">
    <source>
        <dbReference type="ARBA" id="ARBA00022723"/>
    </source>
</evidence>
<comment type="subcellular location">
    <subcellularLocation>
        <location evidence="1">Cytoplasm</location>
    </subcellularLocation>
</comment>
<dbReference type="CDD" id="cd09461">
    <property type="entry name" value="LIM3_Enigma_like_1"/>
    <property type="match status" value="1"/>
</dbReference>
<dbReference type="FunFam" id="2.30.42.10:FF:000118">
    <property type="entry name" value="Uncharacterized protein, isoform Z"/>
    <property type="match status" value="1"/>
</dbReference>
<dbReference type="CTD" id="36740"/>
<dbReference type="AlphaFoldDB" id="A0A6P8JJK5"/>
<keyword evidence="2" id="KW-0963">Cytoplasm</keyword>
<feature type="domain" description="PDZ" evidence="9">
    <location>
        <begin position="8"/>
        <end position="90"/>
    </location>
</feature>
<dbReference type="GO" id="GO:0061061">
    <property type="term" value="P:muscle structure development"/>
    <property type="evidence" value="ECO:0007669"/>
    <property type="project" value="TreeGrafter"/>
</dbReference>
<dbReference type="SUPFAM" id="SSF57716">
    <property type="entry name" value="Glucocorticoid receptor-like (DNA-binding domain)"/>
    <property type="match status" value="4"/>
</dbReference>
<keyword evidence="5 6" id="KW-0440">LIM domain</keyword>
<dbReference type="PROSITE" id="PS50023">
    <property type="entry name" value="LIM_DOMAIN_2"/>
    <property type="match status" value="3"/>
</dbReference>
<evidence type="ECO:0000256" key="1">
    <source>
        <dbReference type="ARBA" id="ARBA00004496"/>
    </source>
</evidence>
<dbReference type="PROSITE" id="PS00478">
    <property type="entry name" value="LIM_DOMAIN_1"/>
    <property type="match status" value="1"/>
</dbReference>
<dbReference type="Proteomes" id="UP000515162">
    <property type="component" value="Chromosome 2R"/>
</dbReference>
<dbReference type="Gene3D" id="2.10.110.10">
    <property type="entry name" value="Cysteine Rich Protein"/>
    <property type="match status" value="4"/>
</dbReference>
<protein>
    <submittedName>
        <fullName evidence="11">PDZ and LIM domain protein Zasp isoform X15</fullName>
    </submittedName>
</protein>
<dbReference type="GO" id="GO:0046872">
    <property type="term" value="F:metal ion binding"/>
    <property type="evidence" value="ECO:0007669"/>
    <property type="project" value="UniProtKB-KW"/>
</dbReference>
<dbReference type="PROSITE" id="PS50106">
    <property type="entry name" value="PDZ"/>
    <property type="match status" value="1"/>
</dbReference>
<feature type="region of interest" description="Disordered" evidence="7">
    <location>
        <begin position="565"/>
        <end position="673"/>
    </location>
</feature>
<evidence type="ECO:0000259" key="9">
    <source>
        <dbReference type="PROSITE" id="PS50106"/>
    </source>
</evidence>
<dbReference type="InterPro" id="IPR036034">
    <property type="entry name" value="PDZ_sf"/>
</dbReference>
<feature type="compositionally biased region" description="Low complexity" evidence="7">
    <location>
        <begin position="606"/>
        <end position="631"/>
    </location>
</feature>
<dbReference type="InterPro" id="IPR006643">
    <property type="entry name" value="Zasp-like_motif"/>
</dbReference>
<feature type="compositionally biased region" description="Low complexity" evidence="7">
    <location>
        <begin position="571"/>
        <end position="586"/>
    </location>
</feature>
<sequence length="951" mass="101673">MAQPQLLQVKLSRFDAQPWGFRLQGGTDFAQPLLVQKVNAGSLSEQAGLQPGDAVVKINDVDVFNLRHKDAQDIVVRSGNNFVITVQRGGSTWRPHVTPTGNVPQPNSPYLQTVTKTSLAHKQQDSQHIGCGYNNAARPFSNGGDGGVKSIVNKQYNTPVGIYSDESIAETLSAQAEVLAGGVLGVNFKKNEKEYQGDRSEVLKFLREEETGQSTPEPHSPANFYWTQSHAIGGNERRTPLHHQQPQQDERIGVPLQANTLAPEASHRPSLPVAPKDSEEQARQDQQEQPDPRIIVLPICPGLQGPEYKAEMEAAAAALATDQDGRPRPLAASGHPACQLCGVGIVGVFVRIKDKNLHVECFKCATCGTSLKNQGYYNFNNKLYCDIHAKQAAINNPPTGTEGYVPVPIKPNTKLSASTISSALNSHGYGGNSNGYSNGNSTPAPAPVASSQATATVATVAPSAATAATTAATPQAATATDSPAAAASSSDNMSAYVADEPSSIYGQISADSVAFAPPPPQPPTAGGGDQPFEYVTLTGNVIRSVQPPGKGACPSYKVNQGYARPFGAAAPKSPVSYPPQQQQQSPRPAPGGQNPYATLPRSNVGQQGRNVRYQQQQQQQYNNQQKQQYRNSYPMGSNYSTPSQSPYITSNTNNFSSSNSYNNNNYSTYNNNNVYRAPGSANAPAPVPSAAPTKATAPFKAPIVPKSVIANAVNAAAPPAPAVFPPDLSDLNLNSNVDNSPGAGGKSAGAFGATSAPKRGRGILNKAAGPGVRIPLCNSCNVQIRGPFITALGRIWCPDHFICVNGNCRRPLQDIGFVEEKGDLYCEYCFEKYLAPTCSKCAGKIKGDCLNAIGKHFHPECFTCGQCGKIFGNRPFFLEDGNAYCEADWNELFTTKCFACGFPVEAGDRWVEALNHNYHSQCFNCTFCKQNLEGQSFYNKGGRPFCKNHAR</sequence>
<dbReference type="GO" id="GO:0003779">
    <property type="term" value="F:actin binding"/>
    <property type="evidence" value="ECO:0007669"/>
    <property type="project" value="TreeGrafter"/>
</dbReference>
<dbReference type="Gene3D" id="2.30.42.10">
    <property type="match status" value="1"/>
</dbReference>
<feature type="domain" description="LIM zinc-binding" evidence="8">
    <location>
        <begin position="336"/>
        <end position="395"/>
    </location>
</feature>
<dbReference type="CDD" id="cd08368">
    <property type="entry name" value="LIM"/>
    <property type="match status" value="1"/>
</dbReference>
<dbReference type="SUPFAM" id="SSF50156">
    <property type="entry name" value="PDZ domain-like"/>
    <property type="match status" value="1"/>
</dbReference>
<feature type="region of interest" description="Disordered" evidence="7">
    <location>
        <begin position="263"/>
        <end position="294"/>
    </location>
</feature>
<evidence type="ECO:0000256" key="2">
    <source>
        <dbReference type="ARBA" id="ARBA00022490"/>
    </source>
</evidence>
<dbReference type="GO" id="GO:0030018">
    <property type="term" value="C:Z disc"/>
    <property type="evidence" value="ECO:0007669"/>
    <property type="project" value="TreeGrafter"/>
</dbReference>
<dbReference type="CDD" id="cd09455">
    <property type="entry name" value="LIM1_Enigma_like_1"/>
    <property type="match status" value="1"/>
</dbReference>
<dbReference type="GeneID" id="117138193"/>
<dbReference type="FunFam" id="2.10.110.10:FF:000073">
    <property type="entry name" value="Uncharacterized protein, isoform Z"/>
    <property type="match status" value="1"/>
</dbReference>
<reference evidence="11" key="1">
    <citation type="submission" date="2025-08" db="UniProtKB">
        <authorList>
            <consortium name="RefSeq"/>
        </authorList>
    </citation>
    <scope>IDENTIFICATION</scope>
    <source>
        <strain evidence="11">Mau12</strain>
        <tissue evidence="11">Whole Body</tissue>
    </source>
</reference>
<dbReference type="Pfam" id="PF00595">
    <property type="entry name" value="PDZ"/>
    <property type="match status" value="1"/>
</dbReference>
<dbReference type="GO" id="GO:0051371">
    <property type="term" value="F:muscle alpha-actinin binding"/>
    <property type="evidence" value="ECO:0007669"/>
    <property type="project" value="TreeGrafter"/>
</dbReference>
<dbReference type="GO" id="GO:0005912">
    <property type="term" value="C:adherens junction"/>
    <property type="evidence" value="ECO:0007669"/>
    <property type="project" value="TreeGrafter"/>
</dbReference>
<dbReference type="InterPro" id="IPR001478">
    <property type="entry name" value="PDZ"/>
</dbReference>
<keyword evidence="3 6" id="KW-0479">Metal-binding</keyword>
<name>A0A6P8JJK5_DROMA</name>
<dbReference type="InterPro" id="IPR001781">
    <property type="entry name" value="Znf_LIM"/>
</dbReference>
<feature type="compositionally biased region" description="Basic and acidic residues" evidence="7">
    <location>
        <begin position="276"/>
        <end position="286"/>
    </location>
</feature>
<dbReference type="FunFam" id="2.10.110.10:FF:000069">
    <property type="entry name" value="Uncharacterized protein, isoform Z"/>
    <property type="match status" value="1"/>
</dbReference>
<accession>A0A6P8JJK5</accession>
<feature type="domain" description="LIM zinc-binding" evidence="8">
    <location>
        <begin position="896"/>
        <end position="951"/>
    </location>
</feature>
<dbReference type="GO" id="GO:0001725">
    <property type="term" value="C:stress fiber"/>
    <property type="evidence" value="ECO:0007669"/>
    <property type="project" value="TreeGrafter"/>
</dbReference>
<dbReference type="SMART" id="SM00132">
    <property type="entry name" value="LIM"/>
    <property type="match status" value="4"/>
</dbReference>
<evidence type="ECO:0000313" key="10">
    <source>
        <dbReference type="Proteomes" id="UP000515162"/>
    </source>
</evidence>
<dbReference type="InterPro" id="IPR050604">
    <property type="entry name" value="PDZ-LIM_domain"/>
</dbReference>
<dbReference type="Pfam" id="PF15936">
    <property type="entry name" value="DUF4749"/>
    <property type="match status" value="1"/>
</dbReference>
<evidence type="ECO:0000256" key="4">
    <source>
        <dbReference type="ARBA" id="ARBA00022833"/>
    </source>
</evidence>
<keyword evidence="4 6" id="KW-0862">Zinc</keyword>
<evidence type="ECO:0000256" key="5">
    <source>
        <dbReference type="ARBA" id="ARBA00023038"/>
    </source>
</evidence>
<feature type="compositionally biased region" description="Polar residues" evidence="7">
    <location>
        <begin position="634"/>
        <end position="648"/>
    </location>
</feature>
<keyword evidence="10" id="KW-1185">Reference proteome</keyword>
<dbReference type="RefSeq" id="XP_033156005.1">
    <property type="nucleotide sequence ID" value="XM_033300114.1"/>
</dbReference>